<dbReference type="Pfam" id="PF05648">
    <property type="entry name" value="PEX11"/>
    <property type="match status" value="1"/>
</dbReference>
<keyword evidence="5" id="KW-0576">Peroxisome</keyword>
<dbReference type="OrthoDB" id="411017at2759"/>
<organism evidence="8">
    <name type="scientific">Micromonas pusilla (strain CCMP1545)</name>
    <name type="common">Picoplanktonic green alga</name>
    <dbReference type="NCBI Taxonomy" id="564608"/>
    <lineage>
        <taxon>Eukaryota</taxon>
        <taxon>Viridiplantae</taxon>
        <taxon>Chlorophyta</taxon>
        <taxon>Mamiellophyceae</taxon>
        <taxon>Mamiellales</taxon>
        <taxon>Mamiellaceae</taxon>
        <taxon>Micromonas</taxon>
    </lineage>
</organism>
<evidence type="ECO:0000256" key="5">
    <source>
        <dbReference type="ARBA" id="ARBA00023140"/>
    </source>
</evidence>
<feature type="region of interest" description="Disordered" evidence="6">
    <location>
        <begin position="1"/>
        <end position="66"/>
    </location>
</feature>
<dbReference type="AlphaFoldDB" id="C1MI11"/>
<sequence length="346" mass="37485">MSDVVSEASSAPSLSDVDDDDDDRHRVVAGPASSARSSRGPPPLKPASSSRLTSPPPESKPSPDVLDHAVDFLKTRDGMDKMLKLMRYAAALTALATTNAKLSKLERYTALTRKFLRLGRFLGNAKELRDLSRTSRRLSRLGATATAGGDDIARQRHRASVTVNNLAIACQGVQLAYNLLEQGNWATRTRLVTNERWKRTFSVGANYAELAVCFFSAQLHALALRDLDRRAREIADAMEARRRVAAAAAAKGAFAPRRRPWKKSDGVSYDELDDEVLDALLANVARERWTRRVNLAQDALDAAAVAGDVVGGGNAFQRPVVVGALGLLSAMFGAYDKWVATAPASE</sequence>
<dbReference type="GeneID" id="9681042"/>
<protein>
    <submittedName>
        <fullName evidence="7">Predicted protein</fullName>
    </submittedName>
</protein>
<dbReference type="GO" id="GO:0005778">
    <property type="term" value="C:peroxisomal membrane"/>
    <property type="evidence" value="ECO:0007669"/>
    <property type="project" value="UniProtKB-SubCell"/>
</dbReference>
<dbReference type="Proteomes" id="UP000001876">
    <property type="component" value="Unassembled WGS sequence"/>
</dbReference>
<name>C1MI11_MICPC</name>
<dbReference type="GO" id="GO:0042802">
    <property type="term" value="F:identical protein binding"/>
    <property type="evidence" value="ECO:0007669"/>
    <property type="project" value="UniProtKB-ARBA"/>
</dbReference>
<comment type="similarity">
    <text evidence="2">Belongs to the peroxin-11 family.</text>
</comment>
<evidence type="ECO:0000256" key="1">
    <source>
        <dbReference type="ARBA" id="ARBA00004585"/>
    </source>
</evidence>
<keyword evidence="3" id="KW-0962">Peroxisome biogenesis</keyword>
<gene>
    <name evidence="7" type="ORF">MICPUCDRAFT_37998</name>
</gene>
<dbReference type="OMA" id="VSTHKNW"/>
<dbReference type="InterPro" id="IPR008733">
    <property type="entry name" value="PEX11"/>
</dbReference>
<dbReference type="GO" id="GO:0016559">
    <property type="term" value="P:peroxisome fission"/>
    <property type="evidence" value="ECO:0007669"/>
    <property type="project" value="InterPro"/>
</dbReference>
<dbReference type="PANTHER" id="PTHR12652">
    <property type="entry name" value="PEROXISOMAL BIOGENESIS FACTOR 11"/>
    <property type="match status" value="1"/>
</dbReference>
<dbReference type="PANTHER" id="PTHR12652:SF50">
    <property type="entry name" value="PEROXIN 11"/>
    <property type="match status" value="1"/>
</dbReference>
<evidence type="ECO:0000313" key="7">
    <source>
        <dbReference type="EMBL" id="EEH60837.1"/>
    </source>
</evidence>
<evidence type="ECO:0000256" key="6">
    <source>
        <dbReference type="SAM" id="MobiDB-lite"/>
    </source>
</evidence>
<keyword evidence="8" id="KW-1185">Reference proteome</keyword>
<comment type="subcellular location">
    <subcellularLocation>
        <location evidence="1">Peroxisome membrane</location>
        <topology evidence="1">Multi-pass membrane protein</topology>
    </subcellularLocation>
</comment>
<dbReference type="STRING" id="564608.C1MI11"/>
<feature type="compositionally biased region" description="Low complexity" evidence="6">
    <location>
        <begin position="28"/>
        <end position="39"/>
    </location>
</feature>
<evidence type="ECO:0000256" key="4">
    <source>
        <dbReference type="ARBA" id="ARBA00023136"/>
    </source>
</evidence>
<accession>C1MI11</accession>
<dbReference type="EMBL" id="GG663735">
    <property type="protein sequence ID" value="EEH60837.1"/>
    <property type="molecule type" value="Genomic_DNA"/>
</dbReference>
<dbReference type="KEGG" id="mpp:MICPUCDRAFT_37998"/>
<evidence type="ECO:0000313" key="8">
    <source>
        <dbReference type="Proteomes" id="UP000001876"/>
    </source>
</evidence>
<evidence type="ECO:0000256" key="2">
    <source>
        <dbReference type="ARBA" id="ARBA00008194"/>
    </source>
</evidence>
<evidence type="ECO:0000256" key="3">
    <source>
        <dbReference type="ARBA" id="ARBA00022593"/>
    </source>
</evidence>
<reference evidence="7 8" key="1">
    <citation type="journal article" date="2009" name="Science">
        <title>Green evolution and dynamic adaptations revealed by genomes of the marine picoeukaryotes Micromonas.</title>
        <authorList>
            <person name="Worden A.Z."/>
            <person name="Lee J.H."/>
            <person name="Mock T."/>
            <person name="Rouze P."/>
            <person name="Simmons M.P."/>
            <person name="Aerts A.L."/>
            <person name="Allen A.E."/>
            <person name="Cuvelier M.L."/>
            <person name="Derelle E."/>
            <person name="Everett M.V."/>
            <person name="Foulon E."/>
            <person name="Grimwood J."/>
            <person name="Gundlach H."/>
            <person name="Henrissat B."/>
            <person name="Napoli C."/>
            <person name="McDonald S.M."/>
            <person name="Parker M.S."/>
            <person name="Rombauts S."/>
            <person name="Salamov A."/>
            <person name="Von Dassow P."/>
            <person name="Badger J.H."/>
            <person name="Coutinho P.M."/>
            <person name="Demir E."/>
            <person name="Dubchak I."/>
            <person name="Gentemann C."/>
            <person name="Eikrem W."/>
            <person name="Gready J.E."/>
            <person name="John U."/>
            <person name="Lanier W."/>
            <person name="Lindquist E.A."/>
            <person name="Lucas S."/>
            <person name="Mayer K.F."/>
            <person name="Moreau H."/>
            <person name="Not F."/>
            <person name="Otillar R."/>
            <person name="Panaud O."/>
            <person name="Pangilinan J."/>
            <person name="Paulsen I."/>
            <person name="Piegu B."/>
            <person name="Poliakov A."/>
            <person name="Robbens S."/>
            <person name="Schmutz J."/>
            <person name="Toulza E."/>
            <person name="Wyss T."/>
            <person name="Zelensky A."/>
            <person name="Zhou K."/>
            <person name="Armbrust E.V."/>
            <person name="Bhattacharya D."/>
            <person name="Goodenough U.W."/>
            <person name="Van de Peer Y."/>
            <person name="Grigoriev I.V."/>
        </authorList>
    </citation>
    <scope>NUCLEOTIDE SEQUENCE [LARGE SCALE GENOMIC DNA]</scope>
    <source>
        <strain evidence="7 8">CCMP1545</strain>
    </source>
</reference>
<dbReference type="RefSeq" id="XP_003055585.1">
    <property type="nucleotide sequence ID" value="XM_003055539.1"/>
</dbReference>
<dbReference type="eggNOG" id="KOG4186">
    <property type="taxonomic scope" value="Eukaryota"/>
</dbReference>
<dbReference type="GO" id="GO:0044375">
    <property type="term" value="P:regulation of peroxisome size"/>
    <property type="evidence" value="ECO:0007669"/>
    <property type="project" value="UniProtKB-ARBA"/>
</dbReference>
<proteinExistence type="inferred from homology"/>
<keyword evidence="4" id="KW-0472">Membrane</keyword>